<evidence type="ECO:0000256" key="7">
    <source>
        <dbReference type="ARBA" id="ARBA00023242"/>
    </source>
</evidence>
<feature type="compositionally biased region" description="Basic and acidic residues" evidence="8">
    <location>
        <begin position="37"/>
        <end position="48"/>
    </location>
</feature>
<dbReference type="GeneTree" id="ENSGT00940000164115"/>
<feature type="region of interest" description="Disordered" evidence="8">
    <location>
        <begin position="210"/>
        <end position="242"/>
    </location>
</feature>
<keyword evidence="5" id="KW-0479">Metal-binding</keyword>
<dbReference type="GO" id="GO:0016787">
    <property type="term" value="F:hydrolase activity"/>
    <property type="evidence" value="ECO:0007669"/>
    <property type="project" value="UniProtKB-KW"/>
</dbReference>
<protein>
    <recommendedName>
        <fullName evidence="9">DDE Tnp4 domain-containing protein</fullName>
    </recommendedName>
</protein>
<dbReference type="GO" id="GO:0004518">
    <property type="term" value="F:nuclease activity"/>
    <property type="evidence" value="ECO:0007669"/>
    <property type="project" value="UniProtKB-KW"/>
</dbReference>
<evidence type="ECO:0000259" key="9">
    <source>
        <dbReference type="Pfam" id="PF13359"/>
    </source>
</evidence>
<proteinExistence type="inferred from homology"/>
<keyword evidence="6" id="KW-0378">Hydrolase</keyword>
<comment type="similarity">
    <text evidence="3">Belongs to the HARBI1 family.</text>
</comment>
<name>A0A8C5RNP6_LATLA</name>
<reference evidence="10" key="1">
    <citation type="submission" date="2025-08" db="UniProtKB">
        <authorList>
            <consortium name="Ensembl"/>
        </authorList>
    </citation>
    <scope>IDENTIFICATION</scope>
</reference>
<dbReference type="AlphaFoldDB" id="A0A8C5RNP6"/>
<feature type="domain" description="DDE Tnp4" evidence="9">
    <location>
        <begin position="158"/>
        <end position="217"/>
    </location>
</feature>
<evidence type="ECO:0000256" key="2">
    <source>
        <dbReference type="ARBA" id="ARBA00004123"/>
    </source>
</evidence>
<evidence type="ECO:0000256" key="6">
    <source>
        <dbReference type="ARBA" id="ARBA00022801"/>
    </source>
</evidence>
<organism evidence="10 11">
    <name type="scientific">Laticauda laticaudata</name>
    <name type="common">Blue-ringed sea krait</name>
    <name type="synonym">Blue-lipped sea krait</name>
    <dbReference type="NCBI Taxonomy" id="8630"/>
    <lineage>
        <taxon>Eukaryota</taxon>
        <taxon>Metazoa</taxon>
        <taxon>Chordata</taxon>
        <taxon>Craniata</taxon>
        <taxon>Vertebrata</taxon>
        <taxon>Euteleostomi</taxon>
        <taxon>Lepidosauria</taxon>
        <taxon>Squamata</taxon>
        <taxon>Bifurcata</taxon>
        <taxon>Unidentata</taxon>
        <taxon>Episquamata</taxon>
        <taxon>Toxicofera</taxon>
        <taxon>Serpentes</taxon>
        <taxon>Colubroidea</taxon>
        <taxon>Elapidae</taxon>
        <taxon>Laticaudinae</taxon>
        <taxon>Laticauda</taxon>
    </lineage>
</organism>
<dbReference type="Ensembl" id="ENSLLTT00000006186.1">
    <property type="protein sequence ID" value="ENSLLTP00000005946.1"/>
    <property type="gene ID" value="ENSLLTG00000004559.1"/>
</dbReference>
<comment type="subcellular location">
    <subcellularLocation>
        <location evidence="2">Nucleus</location>
    </subcellularLocation>
</comment>
<dbReference type="PANTHER" id="PTHR22930:SF198">
    <property type="entry name" value="DDE TNP4 DOMAIN-CONTAINING PROTEIN"/>
    <property type="match status" value="1"/>
</dbReference>
<accession>A0A8C5RNP6</accession>
<evidence type="ECO:0000256" key="3">
    <source>
        <dbReference type="ARBA" id="ARBA00006958"/>
    </source>
</evidence>
<evidence type="ECO:0000256" key="4">
    <source>
        <dbReference type="ARBA" id="ARBA00022722"/>
    </source>
</evidence>
<keyword evidence="7" id="KW-0539">Nucleus</keyword>
<dbReference type="Proteomes" id="UP000694406">
    <property type="component" value="Unplaced"/>
</dbReference>
<dbReference type="Pfam" id="PF13359">
    <property type="entry name" value="DDE_Tnp_4"/>
    <property type="match status" value="2"/>
</dbReference>
<dbReference type="InterPro" id="IPR027806">
    <property type="entry name" value="HARBI1_dom"/>
</dbReference>
<dbReference type="PANTHER" id="PTHR22930">
    <property type="match status" value="1"/>
</dbReference>
<evidence type="ECO:0000256" key="1">
    <source>
        <dbReference type="ARBA" id="ARBA00001968"/>
    </source>
</evidence>
<dbReference type="GO" id="GO:0046872">
    <property type="term" value="F:metal ion binding"/>
    <property type="evidence" value="ECO:0007669"/>
    <property type="project" value="UniProtKB-KW"/>
</dbReference>
<sequence length="343" mass="39117">MHLLCIRYIARHLFRIRATCIHSDAWRKWKGRRTDAERMPSRCSMETKRLKRKKRSQRAPISDIKDVYRMPRGCLEDAKGHLHCLIKRGSNISGSHFQNNSLLQTSEASSASSSSTASSHVHQYLEELLQCPSTEEGWNKVEEQWYQKWNFPHTVGAIDGKHVACKAPAKSGSTYFNYKGFFSIILFAMVDADYKFMYIDASGNGSASDAQVYNASQPQGGSGTQPHRGLPRSRTLPNDTQDVFTSSWGMTPSLLTTYFMKLSGARQVVENAFGILANRFQVLLTTMQHRPETVRRIMEACCILHNLMRTRYPVFAEQARGPPTRQWGHGAWLMEAREKPDRH</sequence>
<reference evidence="10" key="2">
    <citation type="submission" date="2025-09" db="UniProtKB">
        <authorList>
            <consortium name="Ensembl"/>
        </authorList>
    </citation>
    <scope>IDENTIFICATION</scope>
</reference>
<dbReference type="GO" id="GO:0005634">
    <property type="term" value="C:nucleus"/>
    <property type="evidence" value="ECO:0007669"/>
    <property type="project" value="UniProtKB-SubCell"/>
</dbReference>
<dbReference type="InterPro" id="IPR045249">
    <property type="entry name" value="HARBI1-like"/>
</dbReference>
<keyword evidence="4" id="KW-0540">Nuclease</keyword>
<feature type="domain" description="DDE Tnp4" evidence="9">
    <location>
        <begin position="260"/>
        <end position="306"/>
    </location>
</feature>
<comment type="cofactor">
    <cofactor evidence="1">
        <name>a divalent metal cation</name>
        <dbReference type="ChEBI" id="CHEBI:60240"/>
    </cofactor>
</comment>
<evidence type="ECO:0000256" key="5">
    <source>
        <dbReference type="ARBA" id="ARBA00022723"/>
    </source>
</evidence>
<evidence type="ECO:0000256" key="8">
    <source>
        <dbReference type="SAM" id="MobiDB-lite"/>
    </source>
</evidence>
<evidence type="ECO:0000313" key="10">
    <source>
        <dbReference type="Ensembl" id="ENSLLTP00000005946.1"/>
    </source>
</evidence>
<feature type="compositionally biased region" description="Polar residues" evidence="8">
    <location>
        <begin position="210"/>
        <end position="219"/>
    </location>
</feature>
<feature type="region of interest" description="Disordered" evidence="8">
    <location>
        <begin position="37"/>
        <end position="59"/>
    </location>
</feature>
<keyword evidence="11" id="KW-1185">Reference proteome</keyword>
<evidence type="ECO:0000313" key="11">
    <source>
        <dbReference type="Proteomes" id="UP000694406"/>
    </source>
</evidence>